<dbReference type="OMA" id="LAFAYHG"/>
<evidence type="ECO:0000256" key="5">
    <source>
        <dbReference type="ARBA" id="ARBA00022989"/>
    </source>
</evidence>
<dbReference type="Proteomes" id="UP000070544">
    <property type="component" value="Unassembled WGS sequence"/>
</dbReference>
<reference evidence="8 9" key="1">
    <citation type="journal article" date="2015" name="Genome Biol. Evol.">
        <title>Phylogenomic analyses indicate that early fungi evolved digesting cell walls of algal ancestors of land plants.</title>
        <authorList>
            <person name="Chang Y."/>
            <person name="Wang S."/>
            <person name="Sekimoto S."/>
            <person name="Aerts A.L."/>
            <person name="Choi C."/>
            <person name="Clum A."/>
            <person name="LaButti K.M."/>
            <person name="Lindquist E.A."/>
            <person name="Yee Ngan C."/>
            <person name="Ohm R.A."/>
            <person name="Salamov A.A."/>
            <person name="Grigoriev I.V."/>
            <person name="Spatafora J.W."/>
            <person name="Berbee M.L."/>
        </authorList>
    </citation>
    <scope>NUCLEOTIDE SEQUENCE [LARGE SCALE GENOMIC DNA]</scope>
    <source>
        <strain evidence="8 9">JEL478</strain>
    </source>
</reference>
<comment type="subcellular location">
    <subcellularLocation>
        <location evidence="1">Endomembrane system</location>
        <topology evidence="1">Multi-pass membrane protein</topology>
    </subcellularLocation>
</comment>
<keyword evidence="4" id="KW-0677">Repeat</keyword>
<dbReference type="GO" id="GO:0015184">
    <property type="term" value="F:L-cystine transmembrane transporter activity"/>
    <property type="evidence" value="ECO:0007669"/>
    <property type="project" value="TreeGrafter"/>
</dbReference>
<dbReference type="InterPro" id="IPR006603">
    <property type="entry name" value="PQ-loop_rpt"/>
</dbReference>
<evidence type="ECO:0000256" key="3">
    <source>
        <dbReference type="ARBA" id="ARBA00022692"/>
    </source>
</evidence>
<keyword evidence="5 7" id="KW-1133">Transmembrane helix</keyword>
<dbReference type="PANTHER" id="PTHR13131">
    <property type="entry name" value="CYSTINOSIN"/>
    <property type="match status" value="1"/>
</dbReference>
<feature type="transmembrane region" description="Helical" evidence="7">
    <location>
        <begin position="22"/>
        <end position="43"/>
    </location>
</feature>
<dbReference type="InterPro" id="IPR005282">
    <property type="entry name" value="LC_transporter"/>
</dbReference>
<dbReference type="OrthoDB" id="75720at2759"/>
<dbReference type="SMART" id="SM00679">
    <property type="entry name" value="CTNS"/>
    <property type="match status" value="2"/>
</dbReference>
<feature type="transmembrane region" description="Helical" evidence="7">
    <location>
        <begin position="130"/>
        <end position="152"/>
    </location>
</feature>
<keyword evidence="3 7" id="KW-0812">Transmembrane</keyword>
<evidence type="ECO:0000256" key="4">
    <source>
        <dbReference type="ARBA" id="ARBA00022737"/>
    </source>
</evidence>
<dbReference type="Pfam" id="PF04193">
    <property type="entry name" value="PQ-loop"/>
    <property type="match status" value="2"/>
</dbReference>
<accession>A0A139B189</accession>
<keyword evidence="9" id="KW-1185">Reference proteome</keyword>
<evidence type="ECO:0000256" key="6">
    <source>
        <dbReference type="ARBA" id="ARBA00023136"/>
    </source>
</evidence>
<dbReference type="GO" id="GO:0005774">
    <property type="term" value="C:vacuolar membrane"/>
    <property type="evidence" value="ECO:0007669"/>
    <property type="project" value="TreeGrafter"/>
</dbReference>
<evidence type="ECO:0000313" key="9">
    <source>
        <dbReference type="Proteomes" id="UP000070544"/>
    </source>
</evidence>
<dbReference type="EMBL" id="KQ965731">
    <property type="protein sequence ID" value="KXS22563.1"/>
    <property type="molecule type" value="Genomic_DNA"/>
</dbReference>
<feature type="transmembrane region" description="Helical" evidence="7">
    <location>
        <begin position="55"/>
        <end position="74"/>
    </location>
</feature>
<evidence type="ECO:0008006" key="10">
    <source>
        <dbReference type="Google" id="ProtNLM"/>
    </source>
</evidence>
<evidence type="ECO:0000256" key="7">
    <source>
        <dbReference type="SAM" id="Phobius"/>
    </source>
</evidence>
<feature type="transmembrane region" description="Helical" evidence="7">
    <location>
        <begin position="94"/>
        <end position="118"/>
    </location>
</feature>
<dbReference type="PANTHER" id="PTHR13131:SF5">
    <property type="entry name" value="CYSTINOSIN"/>
    <property type="match status" value="1"/>
</dbReference>
<keyword evidence="2" id="KW-0813">Transport</keyword>
<gene>
    <name evidence="8" type="ORF">M427DRAFT_118527</name>
</gene>
<dbReference type="GO" id="GO:0012505">
    <property type="term" value="C:endomembrane system"/>
    <property type="evidence" value="ECO:0007669"/>
    <property type="project" value="UniProtKB-SubCell"/>
</dbReference>
<sequence length="292" mass="32306">MESTNTPLLPSSPTTLESLSSLLGWAYFICWSLSAYPQFWLNYSHRSVAGVSIDFVVMNCEGMLFLAIYTAAFYGNQDVRQQYRDRNGGEDNLVTLADVVFAVHATFWSYVTLLQFFLYHPQIPRPHPIVTSFLVVTLLPALGLLVATFAESAQAIDVLYYLSYVKLATVVVKCVPQVLHNWRRESTVGWSIEGVLLDLAGGLFSLAQLLLDALSTGSGWRGILGDPVKLFLGILSVFFDVVFAVQHYVSFPEPKADEEVVVPEDDGDVESAAATRRKGRDGVVDERTALLV</sequence>
<proteinExistence type="predicted"/>
<evidence type="ECO:0000313" key="8">
    <source>
        <dbReference type="EMBL" id="KXS22563.1"/>
    </source>
</evidence>
<evidence type="ECO:0000256" key="2">
    <source>
        <dbReference type="ARBA" id="ARBA00022448"/>
    </source>
</evidence>
<keyword evidence="6 7" id="KW-0472">Membrane</keyword>
<protein>
    <recommendedName>
        <fullName evidence="10">PQ-loop-domain-containing protein</fullName>
    </recommendedName>
</protein>
<name>A0A139B189_GONPJ</name>
<dbReference type="Gene3D" id="1.20.1280.290">
    <property type="match status" value="1"/>
</dbReference>
<evidence type="ECO:0000256" key="1">
    <source>
        <dbReference type="ARBA" id="ARBA00004127"/>
    </source>
</evidence>
<dbReference type="AlphaFoldDB" id="A0A139B189"/>
<organism evidence="8 9">
    <name type="scientific">Gonapodya prolifera (strain JEL478)</name>
    <name type="common">Monoblepharis prolifera</name>
    <dbReference type="NCBI Taxonomy" id="1344416"/>
    <lineage>
        <taxon>Eukaryota</taxon>
        <taxon>Fungi</taxon>
        <taxon>Fungi incertae sedis</taxon>
        <taxon>Chytridiomycota</taxon>
        <taxon>Chytridiomycota incertae sedis</taxon>
        <taxon>Monoblepharidomycetes</taxon>
        <taxon>Monoblepharidales</taxon>
        <taxon>Gonapodyaceae</taxon>
        <taxon>Gonapodya</taxon>
    </lineage>
</organism>